<dbReference type="STRING" id="1227498.C492_22107"/>
<dbReference type="InterPro" id="IPR010879">
    <property type="entry name" value="DUF1508"/>
</dbReference>
<gene>
    <name evidence="4" type="ORF">C492_22107</name>
</gene>
<feature type="region of interest" description="Disordered" evidence="1">
    <location>
        <begin position="1"/>
        <end position="31"/>
    </location>
</feature>
<reference evidence="4 5" key="1">
    <citation type="journal article" date="2014" name="PLoS Genet.">
        <title>Phylogenetically driven sequencing of extremely halophilic archaea reveals strategies for static and dynamic osmo-response.</title>
        <authorList>
            <person name="Becker E.A."/>
            <person name="Seitzer P.M."/>
            <person name="Tritt A."/>
            <person name="Larsen D."/>
            <person name="Krusor M."/>
            <person name="Yao A.I."/>
            <person name="Wu D."/>
            <person name="Madern D."/>
            <person name="Eisen J.A."/>
            <person name="Darling A.E."/>
            <person name="Facciotti M.T."/>
        </authorList>
    </citation>
    <scope>NUCLEOTIDE SEQUENCE [LARGE SCALE GENOMIC DNA]</scope>
    <source>
        <strain evidence="4 5">DSM 18795</strain>
    </source>
</reference>
<proteinExistence type="predicted"/>
<dbReference type="EMBL" id="AOIA01000167">
    <property type="protein sequence ID" value="ELY50515.1"/>
    <property type="molecule type" value="Genomic_DNA"/>
</dbReference>
<feature type="region of interest" description="Disordered" evidence="1">
    <location>
        <begin position="99"/>
        <end position="165"/>
    </location>
</feature>
<feature type="domain" description="Amphi-Trp" evidence="3">
    <location>
        <begin position="34"/>
        <end position="109"/>
    </location>
</feature>
<dbReference type="InterPro" id="IPR027598">
    <property type="entry name" value="Amphi-Trp_dom"/>
</dbReference>
<name>L9WM25_9EURY</name>
<dbReference type="InterPro" id="IPR036913">
    <property type="entry name" value="YegP-like_sf"/>
</dbReference>
<evidence type="ECO:0000259" key="3">
    <source>
        <dbReference type="Pfam" id="PF20068"/>
    </source>
</evidence>
<evidence type="ECO:0000313" key="4">
    <source>
        <dbReference type="EMBL" id="ELY50515.1"/>
    </source>
</evidence>
<evidence type="ECO:0000259" key="2">
    <source>
        <dbReference type="Pfam" id="PF07411"/>
    </source>
</evidence>
<feature type="compositionally biased region" description="Acidic residues" evidence="1">
    <location>
        <begin position="116"/>
        <end position="129"/>
    </location>
</feature>
<protein>
    <submittedName>
        <fullName evidence="4">Uncharacterized protein</fullName>
    </submittedName>
</protein>
<feature type="domain" description="DUF1508" evidence="2">
    <location>
        <begin position="171"/>
        <end position="217"/>
    </location>
</feature>
<comment type="caution">
    <text evidence="4">The sequence shown here is derived from an EMBL/GenBank/DDBJ whole genome shotgun (WGS) entry which is preliminary data.</text>
</comment>
<feature type="compositionally biased region" description="Basic and acidic residues" evidence="1">
    <location>
        <begin position="149"/>
        <end position="165"/>
    </location>
</feature>
<dbReference type="PATRIC" id="fig|1227498.3.peg.4393"/>
<sequence length="224" mass="25257">MFVARDRLFGSGDRTDDRRRKRYSDGRRTDRMADTSFELERAYDRRDLAAVFREFADALEAETAVELHTPERHLRVDVPPRVVAALEVEREGAVTELEFDLEWDDPEGTSVRVSDAEPEGDPETDDAGTEADPAAATMPPEAVAGDAADGERTDPTTPESERRSRFEIYRDRADEWRWRLVHWNGNIIADGGEGYASRSNAERAVRGVVRNAPTARIEHRDEGA</sequence>
<dbReference type="Pfam" id="PF20068">
    <property type="entry name" value="Amphi-Trp"/>
    <property type="match status" value="1"/>
</dbReference>
<evidence type="ECO:0000256" key="1">
    <source>
        <dbReference type="SAM" id="MobiDB-lite"/>
    </source>
</evidence>
<evidence type="ECO:0000313" key="5">
    <source>
        <dbReference type="Proteomes" id="UP000011531"/>
    </source>
</evidence>
<dbReference type="Proteomes" id="UP000011531">
    <property type="component" value="Unassembled WGS sequence"/>
</dbReference>
<accession>L9WM25</accession>
<dbReference type="NCBIfam" id="TIGR04354">
    <property type="entry name" value="amphi-Trp"/>
    <property type="match status" value="1"/>
</dbReference>
<dbReference type="Pfam" id="PF07411">
    <property type="entry name" value="DUF1508"/>
    <property type="match status" value="1"/>
</dbReference>
<dbReference type="SUPFAM" id="SSF160113">
    <property type="entry name" value="YegP-like"/>
    <property type="match status" value="1"/>
</dbReference>
<dbReference type="Gene3D" id="2.30.29.80">
    <property type="match status" value="1"/>
</dbReference>
<organism evidence="4 5">
    <name type="scientific">Natronococcus jeotgali DSM 18795</name>
    <dbReference type="NCBI Taxonomy" id="1227498"/>
    <lineage>
        <taxon>Archaea</taxon>
        <taxon>Methanobacteriati</taxon>
        <taxon>Methanobacteriota</taxon>
        <taxon>Stenosarchaea group</taxon>
        <taxon>Halobacteria</taxon>
        <taxon>Halobacteriales</taxon>
        <taxon>Natrialbaceae</taxon>
        <taxon>Natronococcus</taxon>
    </lineage>
</organism>
<keyword evidence="5" id="KW-1185">Reference proteome</keyword>
<dbReference type="AlphaFoldDB" id="L9WM25"/>